<dbReference type="InterPro" id="IPR045462">
    <property type="entry name" value="aa-tRNA-synth_I_cd-bd"/>
</dbReference>
<dbReference type="Pfam" id="PF19269">
    <property type="entry name" value="Anticodon_2"/>
    <property type="match status" value="1"/>
</dbReference>
<gene>
    <name evidence="7 10" type="primary">gltX</name>
    <name evidence="10" type="ordered locus">ATP_00334</name>
</gene>
<feature type="domain" description="Aminoacyl-tRNA synthetase class I anticodon-binding" evidence="9">
    <location>
        <begin position="300"/>
        <end position="439"/>
    </location>
</feature>
<dbReference type="GO" id="GO:0005524">
    <property type="term" value="F:ATP binding"/>
    <property type="evidence" value="ECO:0007669"/>
    <property type="project" value="UniProtKB-UniRule"/>
</dbReference>
<evidence type="ECO:0000313" key="11">
    <source>
        <dbReference type="Proteomes" id="UP000002020"/>
    </source>
</evidence>
<reference evidence="10 11" key="1">
    <citation type="journal article" date="2008" name="BMC Genomics">
        <title>The linear chromosome of the plant-pathogenic mycoplasma 'Candidatus Phytoplasma mali'.</title>
        <authorList>
            <person name="Kube M."/>
            <person name="Schneider B."/>
            <person name="Kuhl H."/>
            <person name="Dandekar T."/>
            <person name="Heitmann K."/>
            <person name="Migdoll A.M."/>
            <person name="Reinhardt R."/>
            <person name="Seemueller E."/>
        </authorList>
    </citation>
    <scope>NUCLEOTIDE SEQUENCE [LARGE SCALE GENOMIC DNA]</scope>
    <source>
        <strain evidence="10 11">AT</strain>
    </source>
</reference>
<dbReference type="PANTHER" id="PTHR43311:SF2">
    <property type="entry name" value="GLUTAMATE--TRNA LIGASE, MITOCHONDRIAL-RELATED"/>
    <property type="match status" value="1"/>
</dbReference>
<comment type="catalytic activity">
    <reaction evidence="7">
        <text>tRNA(Glu) + L-glutamate + ATP = L-glutamyl-tRNA(Glu) + AMP + diphosphate</text>
        <dbReference type="Rhea" id="RHEA:23540"/>
        <dbReference type="Rhea" id="RHEA-COMP:9663"/>
        <dbReference type="Rhea" id="RHEA-COMP:9680"/>
        <dbReference type="ChEBI" id="CHEBI:29985"/>
        <dbReference type="ChEBI" id="CHEBI:30616"/>
        <dbReference type="ChEBI" id="CHEBI:33019"/>
        <dbReference type="ChEBI" id="CHEBI:78442"/>
        <dbReference type="ChEBI" id="CHEBI:78520"/>
        <dbReference type="ChEBI" id="CHEBI:456215"/>
        <dbReference type="EC" id="6.1.1.17"/>
    </reaction>
</comment>
<keyword evidence="4 7" id="KW-0067">ATP-binding</keyword>
<comment type="caution">
    <text evidence="7">Lacks conserved residue(s) required for the propagation of feature annotation.</text>
</comment>
<dbReference type="Pfam" id="PF00749">
    <property type="entry name" value="tRNA-synt_1c"/>
    <property type="match status" value="1"/>
</dbReference>
<dbReference type="EC" id="6.1.1.17" evidence="7"/>
<keyword evidence="11" id="KW-1185">Reference proteome</keyword>
<dbReference type="SUPFAM" id="SSF48163">
    <property type="entry name" value="An anticodon-binding domain of class I aminoacyl-tRNA synthetases"/>
    <property type="match status" value="1"/>
</dbReference>
<feature type="binding site" evidence="7">
    <location>
        <position position="218"/>
    </location>
    <ligand>
        <name>ATP</name>
        <dbReference type="ChEBI" id="CHEBI:30616"/>
    </ligand>
</feature>
<dbReference type="GO" id="GO:0005829">
    <property type="term" value="C:cytosol"/>
    <property type="evidence" value="ECO:0007669"/>
    <property type="project" value="TreeGrafter"/>
</dbReference>
<proteinExistence type="inferred from homology"/>
<evidence type="ECO:0000256" key="7">
    <source>
        <dbReference type="HAMAP-Rule" id="MF_00022"/>
    </source>
</evidence>
<evidence type="ECO:0000259" key="9">
    <source>
        <dbReference type="Pfam" id="PF19269"/>
    </source>
</evidence>
<evidence type="ECO:0000256" key="1">
    <source>
        <dbReference type="ARBA" id="ARBA00007894"/>
    </source>
</evidence>
<evidence type="ECO:0000259" key="8">
    <source>
        <dbReference type="Pfam" id="PF00749"/>
    </source>
</evidence>
<dbReference type="InterPro" id="IPR000924">
    <property type="entry name" value="Glu/Gln-tRNA-synth"/>
</dbReference>
<dbReference type="PROSITE" id="PS00178">
    <property type="entry name" value="AA_TRNA_LIGASE_I"/>
    <property type="match status" value="1"/>
</dbReference>
<feature type="short sequence motif" description="'KMSKS' region" evidence="7">
    <location>
        <begin position="215"/>
        <end position="219"/>
    </location>
</feature>
<keyword evidence="6 7" id="KW-0030">Aminoacyl-tRNA synthetase</keyword>
<evidence type="ECO:0000313" key="10">
    <source>
        <dbReference type="EMBL" id="CAP18521.1"/>
    </source>
</evidence>
<sequence length="444" mass="52437">MTKIRVRYAPSPTGFLHIGNARTALFNYLFAKHYNGDFIIRIEDTDLSRNISGSEKSQLKNLKWLGIKWQEGPDIGGLFGPYKQSERLNIYQKYAQKLFSQGMAYKEYKTEDNQKYSLRFKVPKNTEYIFNDLIRGNIVFQSKEIEDWIIIKENGLPTYNFAVAIDDFLMKISHIFRGEEHITNTPKQIMIYQSLGWKVPIFAHMTLILNENKKKLSKRDHLSIQLVEEYANKGYLPEALFNFLSLLGFSPKSSTEILSHDEIINLFDEKKITKSPAIFDYIKLNYINSQYIKKMSTIDLAKKSQKYFQKEYPNFDILFLEKLATLLKNRIHYIQEIFHLYQFFFIKNKELKLEDKTFLLNHQSLLLLETLREIFKKIDFKALYIEKAIEKVLTMHNMKKNFFIIVRIATTLETQGPYLPLFLELLTRKKVLSNLEKVIKKISC</sequence>
<feature type="domain" description="Glutamyl/glutaminyl-tRNA synthetase class Ib catalytic" evidence="8">
    <location>
        <begin position="110"/>
        <end position="285"/>
    </location>
</feature>
<evidence type="ECO:0000256" key="2">
    <source>
        <dbReference type="ARBA" id="ARBA00022598"/>
    </source>
</evidence>
<evidence type="ECO:0000256" key="6">
    <source>
        <dbReference type="ARBA" id="ARBA00023146"/>
    </source>
</evidence>
<dbReference type="InterPro" id="IPR001412">
    <property type="entry name" value="aa-tRNA-synth_I_CS"/>
</dbReference>
<keyword evidence="3 7" id="KW-0547">Nucleotide-binding</keyword>
<dbReference type="InterPro" id="IPR020751">
    <property type="entry name" value="aa-tRNA-synth_I_codon-bd_sub2"/>
</dbReference>
<dbReference type="Proteomes" id="UP000002020">
    <property type="component" value="Chromosome"/>
</dbReference>
<dbReference type="PRINTS" id="PR00987">
    <property type="entry name" value="TRNASYNTHGLU"/>
</dbReference>
<dbReference type="Gene3D" id="1.10.10.350">
    <property type="match status" value="1"/>
</dbReference>
<dbReference type="NCBIfam" id="TIGR00464">
    <property type="entry name" value="gltX_bact"/>
    <property type="match status" value="1"/>
</dbReference>
<dbReference type="CDD" id="cd00808">
    <property type="entry name" value="GluRS_core"/>
    <property type="match status" value="1"/>
</dbReference>
<dbReference type="STRING" id="37692.ATP_00334"/>
<dbReference type="KEGG" id="pml:ATP_00334"/>
<dbReference type="GO" id="GO:0004818">
    <property type="term" value="F:glutamate-tRNA ligase activity"/>
    <property type="evidence" value="ECO:0007669"/>
    <property type="project" value="UniProtKB-UniRule"/>
</dbReference>
<dbReference type="InterPro" id="IPR004527">
    <property type="entry name" value="Glu-tRNA-ligase_bac/mito"/>
</dbReference>
<dbReference type="HAMAP" id="MF_00022">
    <property type="entry name" value="Glu_tRNA_synth_type1"/>
    <property type="match status" value="1"/>
</dbReference>
<dbReference type="InterPro" id="IPR049940">
    <property type="entry name" value="GluQ/Sye"/>
</dbReference>
<organism evidence="10 11">
    <name type="scientific">Phytoplasma mali (strain AT)</name>
    <dbReference type="NCBI Taxonomy" id="482235"/>
    <lineage>
        <taxon>Bacteria</taxon>
        <taxon>Bacillati</taxon>
        <taxon>Mycoplasmatota</taxon>
        <taxon>Mollicutes</taxon>
        <taxon>Acholeplasmatales</taxon>
        <taxon>Acholeplasmataceae</taxon>
        <taxon>Candidatus Phytoplasma</taxon>
        <taxon>16SrX (Apple proliferation group)</taxon>
    </lineage>
</organism>
<dbReference type="Gene3D" id="3.40.50.620">
    <property type="entry name" value="HUPs"/>
    <property type="match status" value="2"/>
</dbReference>
<dbReference type="eggNOG" id="COG0008">
    <property type="taxonomic scope" value="Bacteria"/>
</dbReference>
<keyword evidence="7" id="KW-0963">Cytoplasm</keyword>
<protein>
    <recommendedName>
        <fullName evidence="7">Glutamate--tRNA ligase</fullName>
        <ecNumber evidence="7">6.1.1.17</ecNumber>
    </recommendedName>
    <alternativeName>
        <fullName evidence="7">Glutamyl-tRNA synthetase</fullName>
        <shortName evidence="7">GluRS</shortName>
    </alternativeName>
</protein>
<dbReference type="EMBL" id="CU469464">
    <property type="protein sequence ID" value="CAP18521.1"/>
    <property type="molecule type" value="Genomic_DNA"/>
</dbReference>
<accession>B3QZY4</accession>
<keyword evidence="2 7" id="KW-0436">Ligase</keyword>
<name>B3QZY4_PHYMT</name>
<evidence type="ECO:0000256" key="4">
    <source>
        <dbReference type="ARBA" id="ARBA00022840"/>
    </source>
</evidence>
<dbReference type="GO" id="GO:0008270">
    <property type="term" value="F:zinc ion binding"/>
    <property type="evidence" value="ECO:0007669"/>
    <property type="project" value="InterPro"/>
</dbReference>
<dbReference type="InterPro" id="IPR020058">
    <property type="entry name" value="Glu/Gln-tRNA-synth_Ib_cat-dom"/>
</dbReference>
<evidence type="ECO:0000256" key="3">
    <source>
        <dbReference type="ARBA" id="ARBA00022741"/>
    </source>
</evidence>
<comment type="similarity">
    <text evidence="1 7">Belongs to the class-I aminoacyl-tRNA synthetase family. Glutamate--tRNA ligase type 1 subfamily.</text>
</comment>
<dbReference type="PANTHER" id="PTHR43311">
    <property type="entry name" value="GLUTAMATE--TRNA LIGASE"/>
    <property type="match status" value="1"/>
</dbReference>
<feature type="short sequence motif" description="'HIGH' region" evidence="7">
    <location>
        <begin position="10"/>
        <end position="20"/>
    </location>
</feature>
<comment type="subcellular location">
    <subcellularLocation>
        <location evidence="7">Cytoplasm</location>
    </subcellularLocation>
</comment>
<keyword evidence="5 7" id="KW-0648">Protein biosynthesis</keyword>
<dbReference type="InterPro" id="IPR014729">
    <property type="entry name" value="Rossmann-like_a/b/a_fold"/>
</dbReference>
<dbReference type="AlphaFoldDB" id="B3QZY4"/>
<dbReference type="InterPro" id="IPR008925">
    <property type="entry name" value="aa_tRNA-synth_I_cd-bd_sf"/>
</dbReference>
<comment type="function">
    <text evidence="7">Catalyzes the attachment of glutamate to tRNA(Glu) in a two-step reaction: glutamate is first activated by ATP to form Glu-AMP and then transferred to the acceptor end of tRNA(Glu).</text>
</comment>
<evidence type="ECO:0000256" key="5">
    <source>
        <dbReference type="ARBA" id="ARBA00022917"/>
    </source>
</evidence>
<dbReference type="GO" id="GO:0000049">
    <property type="term" value="F:tRNA binding"/>
    <property type="evidence" value="ECO:0007669"/>
    <property type="project" value="InterPro"/>
</dbReference>
<comment type="subunit">
    <text evidence="7">Monomer.</text>
</comment>
<dbReference type="InterPro" id="IPR033910">
    <property type="entry name" value="GluRS_core"/>
</dbReference>
<dbReference type="GO" id="GO:0006424">
    <property type="term" value="P:glutamyl-tRNA aminoacylation"/>
    <property type="evidence" value="ECO:0007669"/>
    <property type="project" value="UniProtKB-UniRule"/>
</dbReference>
<dbReference type="HOGENOM" id="CLU_015768_6_1_14"/>
<dbReference type="SUPFAM" id="SSF52374">
    <property type="entry name" value="Nucleotidylyl transferase"/>
    <property type="match status" value="1"/>
</dbReference>